<keyword evidence="11 24" id="KW-0812">Transmembrane</keyword>
<dbReference type="PANTHER" id="PTHR46382:SF1">
    <property type="entry name" value="PHOSPHATIDATE CYTIDYLYLTRANSFERASE"/>
    <property type="match status" value="1"/>
</dbReference>
<comment type="similarity">
    <text evidence="5">Belongs to the CDS family.</text>
</comment>
<comment type="pathway">
    <text evidence="3">Phospholipid metabolism; CDP-diacylglycerol biosynthesis; CDP-diacylglycerol from sn-glycerol 3-phosphate: step 3/3.</text>
</comment>
<dbReference type="KEGG" id="dbk:DGMP_05020"/>
<dbReference type="EC" id="2.7.7.41" evidence="6"/>
<evidence type="ECO:0000256" key="9">
    <source>
        <dbReference type="ARBA" id="ARBA00022516"/>
    </source>
</evidence>
<keyword evidence="17" id="KW-1208">Phospholipid metabolism</keyword>
<name>A0A8D5JG97_9BACT</name>
<keyword evidence="9" id="KW-0444">Lipid biosynthesis</keyword>
<protein>
    <recommendedName>
        <fullName evidence="7">Phosphatidate cytidylyltransferase</fullName>
        <ecNumber evidence="6">2.7.7.41</ecNumber>
    </recommendedName>
    <alternativeName>
        <fullName evidence="20">CDP-DAG synthase</fullName>
    </alternativeName>
    <alternativeName>
        <fullName evidence="22">CDP-DG synthase</fullName>
    </alternativeName>
    <alternativeName>
        <fullName evidence="18">CDP-diacylglycerol synthase</fullName>
    </alternativeName>
    <alternativeName>
        <fullName evidence="21">CDP-diglyceride pyrophosphorylase</fullName>
    </alternativeName>
    <alternativeName>
        <fullName evidence="23">CDP-diglyceride synthase</fullName>
    </alternativeName>
    <alternativeName>
        <fullName evidence="19">CTP:phosphatidate cytidylyltransferase</fullName>
    </alternativeName>
</protein>
<evidence type="ECO:0000256" key="24">
    <source>
        <dbReference type="SAM" id="Phobius"/>
    </source>
</evidence>
<feature type="transmembrane region" description="Helical" evidence="24">
    <location>
        <begin position="78"/>
        <end position="94"/>
    </location>
</feature>
<proteinExistence type="inferred from homology"/>
<dbReference type="RefSeq" id="WP_228855997.1">
    <property type="nucleotide sequence ID" value="NZ_AP024086.1"/>
</dbReference>
<feature type="transmembrane region" description="Helical" evidence="24">
    <location>
        <begin position="175"/>
        <end position="194"/>
    </location>
</feature>
<keyword evidence="10" id="KW-0808">Transferase</keyword>
<keyword evidence="26" id="KW-1185">Reference proteome</keyword>
<evidence type="ECO:0000256" key="22">
    <source>
        <dbReference type="ARBA" id="ARBA00032743"/>
    </source>
</evidence>
<evidence type="ECO:0000256" key="17">
    <source>
        <dbReference type="ARBA" id="ARBA00023264"/>
    </source>
</evidence>
<keyword evidence="15 24" id="KW-0472">Membrane</keyword>
<evidence type="ECO:0000256" key="14">
    <source>
        <dbReference type="ARBA" id="ARBA00023098"/>
    </source>
</evidence>
<evidence type="ECO:0000256" key="15">
    <source>
        <dbReference type="ARBA" id="ARBA00023136"/>
    </source>
</evidence>
<keyword evidence="14" id="KW-0443">Lipid metabolism</keyword>
<dbReference type="PANTHER" id="PTHR46382">
    <property type="entry name" value="PHOSPHATIDATE CYTIDYLYLTRANSFERASE"/>
    <property type="match status" value="1"/>
</dbReference>
<evidence type="ECO:0000256" key="20">
    <source>
        <dbReference type="ARBA" id="ARBA00032253"/>
    </source>
</evidence>
<organism evidence="25 26">
    <name type="scientific">Desulfomarina profundi</name>
    <dbReference type="NCBI Taxonomy" id="2772557"/>
    <lineage>
        <taxon>Bacteria</taxon>
        <taxon>Pseudomonadati</taxon>
        <taxon>Thermodesulfobacteriota</taxon>
        <taxon>Desulfobulbia</taxon>
        <taxon>Desulfobulbales</taxon>
        <taxon>Desulfobulbaceae</taxon>
        <taxon>Desulfomarina</taxon>
    </lineage>
</organism>
<evidence type="ECO:0000256" key="2">
    <source>
        <dbReference type="ARBA" id="ARBA00004651"/>
    </source>
</evidence>
<evidence type="ECO:0000313" key="25">
    <source>
        <dbReference type="EMBL" id="BCL59809.1"/>
    </source>
</evidence>
<keyword evidence="13 24" id="KW-1133">Transmembrane helix</keyword>
<evidence type="ECO:0000256" key="11">
    <source>
        <dbReference type="ARBA" id="ARBA00022692"/>
    </source>
</evidence>
<dbReference type="EMBL" id="AP024086">
    <property type="protein sequence ID" value="BCL59809.1"/>
    <property type="molecule type" value="Genomic_DNA"/>
</dbReference>
<comment type="subcellular location">
    <subcellularLocation>
        <location evidence="2">Cell membrane</location>
        <topology evidence="2">Multi-pass membrane protein</topology>
    </subcellularLocation>
</comment>
<evidence type="ECO:0000256" key="4">
    <source>
        <dbReference type="ARBA" id="ARBA00005189"/>
    </source>
</evidence>
<evidence type="ECO:0000256" key="13">
    <source>
        <dbReference type="ARBA" id="ARBA00022989"/>
    </source>
</evidence>
<evidence type="ECO:0000256" key="12">
    <source>
        <dbReference type="ARBA" id="ARBA00022695"/>
    </source>
</evidence>
<reference evidence="25" key="1">
    <citation type="submission" date="2020-09" db="EMBL/GenBank/DDBJ databases">
        <title>Desulfogranum mesoprofundum gen. nov., sp. nov., a novel mesophilic, sulfate-reducing chemolithoautotroph isolated from a deep-sea hydrothermal vent chimney in the Suiyo Seamount.</title>
        <authorList>
            <person name="Hashimoto Y."/>
            <person name="Nakagawa S."/>
        </authorList>
    </citation>
    <scope>NUCLEOTIDE SEQUENCE</scope>
    <source>
        <strain evidence="25">KT2</strain>
    </source>
</reference>
<feature type="transmembrane region" description="Helical" evidence="24">
    <location>
        <begin position="133"/>
        <end position="154"/>
    </location>
</feature>
<evidence type="ECO:0000256" key="5">
    <source>
        <dbReference type="ARBA" id="ARBA00010185"/>
    </source>
</evidence>
<feature type="transmembrane region" description="Helical" evidence="24">
    <location>
        <begin position="200"/>
        <end position="220"/>
    </location>
</feature>
<evidence type="ECO:0000256" key="3">
    <source>
        <dbReference type="ARBA" id="ARBA00005119"/>
    </source>
</evidence>
<keyword evidence="16" id="KW-0594">Phospholipid biosynthesis</keyword>
<feature type="transmembrane region" description="Helical" evidence="24">
    <location>
        <begin position="56"/>
        <end position="72"/>
    </location>
</feature>
<evidence type="ECO:0000256" key="21">
    <source>
        <dbReference type="ARBA" id="ARBA00032396"/>
    </source>
</evidence>
<evidence type="ECO:0000256" key="18">
    <source>
        <dbReference type="ARBA" id="ARBA00029893"/>
    </source>
</evidence>
<dbReference type="GO" id="GO:0005886">
    <property type="term" value="C:plasma membrane"/>
    <property type="evidence" value="ECO:0007669"/>
    <property type="project" value="UniProtKB-SubCell"/>
</dbReference>
<comment type="catalytic activity">
    <reaction evidence="1">
        <text>a 1,2-diacyl-sn-glycero-3-phosphate + CTP + H(+) = a CDP-1,2-diacyl-sn-glycerol + diphosphate</text>
        <dbReference type="Rhea" id="RHEA:16229"/>
        <dbReference type="ChEBI" id="CHEBI:15378"/>
        <dbReference type="ChEBI" id="CHEBI:33019"/>
        <dbReference type="ChEBI" id="CHEBI:37563"/>
        <dbReference type="ChEBI" id="CHEBI:58332"/>
        <dbReference type="ChEBI" id="CHEBI:58608"/>
        <dbReference type="EC" id="2.7.7.41"/>
    </reaction>
</comment>
<feature type="transmembrane region" description="Helical" evidence="24">
    <location>
        <begin position="106"/>
        <end position="127"/>
    </location>
</feature>
<comment type="pathway">
    <text evidence="4">Lipid metabolism.</text>
</comment>
<evidence type="ECO:0000256" key="19">
    <source>
        <dbReference type="ARBA" id="ARBA00031825"/>
    </source>
</evidence>
<evidence type="ECO:0000256" key="6">
    <source>
        <dbReference type="ARBA" id="ARBA00012487"/>
    </source>
</evidence>
<evidence type="ECO:0000256" key="8">
    <source>
        <dbReference type="ARBA" id="ARBA00022475"/>
    </source>
</evidence>
<keyword evidence="12 25" id="KW-0548">Nucleotidyltransferase</keyword>
<evidence type="ECO:0000313" key="26">
    <source>
        <dbReference type="Proteomes" id="UP000826725"/>
    </source>
</evidence>
<dbReference type="GO" id="GO:0016024">
    <property type="term" value="P:CDP-diacylglycerol biosynthetic process"/>
    <property type="evidence" value="ECO:0007669"/>
    <property type="project" value="TreeGrafter"/>
</dbReference>
<dbReference type="GO" id="GO:0004605">
    <property type="term" value="F:phosphatidate cytidylyltransferase activity"/>
    <property type="evidence" value="ECO:0007669"/>
    <property type="project" value="UniProtKB-EC"/>
</dbReference>
<gene>
    <name evidence="25" type="primary">cdsA</name>
    <name evidence="25" type="ORF">DGMP_05020</name>
</gene>
<evidence type="ECO:0000256" key="10">
    <source>
        <dbReference type="ARBA" id="ARBA00022679"/>
    </source>
</evidence>
<evidence type="ECO:0000256" key="7">
    <source>
        <dbReference type="ARBA" id="ARBA00019373"/>
    </source>
</evidence>
<keyword evidence="8" id="KW-1003">Cell membrane</keyword>
<evidence type="ECO:0000256" key="16">
    <source>
        <dbReference type="ARBA" id="ARBA00023209"/>
    </source>
</evidence>
<dbReference type="Proteomes" id="UP000826725">
    <property type="component" value="Chromosome"/>
</dbReference>
<dbReference type="Pfam" id="PF01148">
    <property type="entry name" value="CTP_transf_1"/>
    <property type="match status" value="1"/>
</dbReference>
<evidence type="ECO:0000256" key="23">
    <source>
        <dbReference type="ARBA" id="ARBA00033406"/>
    </source>
</evidence>
<dbReference type="AlphaFoldDB" id="A0A8D5JG97"/>
<sequence length="291" mass="31804">MKRIVPGILLAAFWLILLLKGSILLFNTVVCVMLFIGCDEYLKMAAGRELETFTKWFLDSILFLPVLGVSLFPGAESLAVTIFSSFFLLTFFVISRYRFLHDSYQLYSRLIFGLIYIGFLGAHLVLLRQLDNGASWLIIVTSITACSDSGAYFIGGAVGKRKMSPHISPNKTVEGAAGGLFLAVCGGLFFSWLLLPEKNYLFIAAAALVVGGVGIAGDLAESIIKRGTNTKDSGTLLAGHGGILDRIDSLLFAVPAMYYFLVFTGPDEINISSGFHWFHWCKCSGSYQAFP</sequence>
<evidence type="ECO:0000256" key="1">
    <source>
        <dbReference type="ARBA" id="ARBA00001698"/>
    </source>
</evidence>
<feature type="transmembrane region" description="Helical" evidence="24">
    <location>
        <begin position="12"/>
        <end position="36"/>
    </location>
</feature>
<accession>A0A8D5JG97</accession>